<organism evidence="3">
    <name type="scientific">marine metagenome</name>
    <dbReference type="NCBI Taxonomy" id="408172"/>
    <lineage>
        <taxon>unclassified sequences</taxon>
        <taxon>metagenomes</taxon>
        <taxon>ecological metagenomes</taxon>
    </lineage>
</organism>
<sequence length="199" mass="20594">MSDREAMVSLVASTVERFGRLDVLVNNVGGTGPAAFLDVSERSFERAFSWNVTTAFNMTQAAVPHLLDSDAAAVVNISSAAGRHASRGFTAYGTAKAALIQLTRHLAAELAPRIRVNSIAPGAIATEALAGILTKDLEEAMVVGTPLRRLGMVDDVAAAAVYLCSPASSYVTGQVLPVDGGTQASSLDLGLPDLGPSVR</sequence>
<dbReference type="AlphaFoldDB" id="A0A382ANX1"/>
<dbReference type="CDD" id="cd05233">
    <property type="entry name" value="SDR_c"/>
    <property type="match status" value="1"/>
</dbReference>
<dbReference type="PANTHER" id="PTHR43639:SF1">
    <property type="entry name" value="SHORT-CHAIN DEHYDROGENASE_REDUCTASE FAMILY PROTEIN"/>
    <property type="match status" value="1"/>
</dbReference>
<evidence type="ECO:0008006" key="4">
    <source>
        <dbReference type="Google" id="ProtNLM"/>
    </source>
</evidence>
<gene>
    <name evidence="3" type="ORF">METZ01_LOCUS155686</name>
</gene>
<dbReference type="Gene3D" id="3.40.50.720">
    <property type="entry name" value="NAD(P)-binding Rossmann-like Domain"/>
    <property type="match status" value="1"/>
</dbReference>
<evidence type="ECO:0000256" key="1">
    <source>
        <dbReference type="ARBA" id="ARBA00006484"/>
    </source>
</evidence>
<dbReference type="InterPro" id="IPR036291">
    <property type="entry name" value="NAD(P)-bd_dom_sf"/>
</dbReference>
<dbReference type="InterPro" id="IPR020904">
    <property type="entry name" value="Sc_DH/Rdtase_CS"/>
</dbReference>
<name>A0A382ANX1_9ZZZZ</name>
<dbReference type="PRINTS" id="PR00080">
    <property type="entry name" value="SDRFAMILY"/>
</dbReference>
<dbReference type="SUPFAM" id="SSF51735">
    <property type="entry name" value="NAD(P)-binding Rossmann-fold domains"/>
    <property type="match status" value="1"/>
</dbReference>
<dbReference type="PRINTS" id="PR00081">
    <property type="entry name" value="GDHRDH"/>
</dbReference>
<dbReference type="Pfam" id="PF13561">
    <property type="entry name" value="adh_short_C2"/>
    <property type="match status" value="1"/>
</dbReference>
<dbReference type="EMBL" id="UINC01026066">
    <property type="protein sequence ID" value="SVB02832.1"/>
    <property type="molecule type" value="Genomic_DNA"/>
</dbReference>
<dbReference type="FunFam" id="3.40.50.720:FF:000084">
    <property type="entry name" value="Short-chain dehydrogenase reductase"/>
    <property type="match status" value="1"/>
</dbReference>
<comment type="similarity">
    <text evidence="1">Belongs to the short-chain dehydrogenases/reductases (SDR) family.</text>
</comment>
<proteinExistence type="inferred from homology"/>
<dbReference type="GO" id="GO:0016491">
    <property type="term" value="F:oxidoreductase activity"/>
    <property type="evidence" value="ECO:0007669"/>
    <property type="project" value="UniProtKB-KW"/>
</dbReference>
<dbReference type="PANTHER" id="PTHR43639">
    <property type="entry name" value="OXIDOREDUCTASE, SHORT-CHAIN DEHYDROGENASE/REDUCTASE FAMILY (AFU_ORTHOLOGUE AFUA_5G02870)"/>
    <property type="match status" value="1"/>
</dbReference>
<evidence type="ECO:0000256" key="2">
    <source>
        <dbReference type="ARBA" id="ARBA00023002"/>
    </source>
</evidence>
<protein>
    <recommendedName>
        <fullName evidence="4">Short-chain dehydrogenase/reductase SDR</fullName>
    </recommendedName>
</protein>
<evidence type="ECO:0000313" key="3">
    <source>
        <dbReference type="EMBL" id="SVB02832.1"/>
    </source>
</evidence>
<dbReference type="InterPro" id="IPR002347">
    <property type="entry name" value="SDR_fam"/>
</dbReference>
<dbReference type="PROSITE" id="PS00061">
    <property type="entry name" value="ADH_SHORT"/>
    <property type="match status" value="1"/>
</dbReference>
<accession>A0A382ANX1</accession>
<keyword evidence="2" id="KW-0560">Oxidoreductase</keyword>
<reference evidence="3" key="1">
    <citation type="submission" date="2018-05" db="EMBL/GenBank/DDBJ databases">
        <authorList>
            <person name="Lanie J.A."/>
            <person name="Ng W.-L."/>
            <person name="Kazmierczak K.M."/>
            <person name="Andrzejewski T.M."/>
            <person name="Davidsen T.M."/>
            <person name="Wayne K.J."/>
            <person name="Tettelin H."/>
            <person name="Glass J.I."/>
            <person name="Rusch D."/>
            <person name="Podicherti R."/>
            <person name="Tsui H.-C.T."/>
            <person name="Winkler M.E."/>
        </authorList>
    </citation>
    <scope>NUCLEOTIDE SEQUENCE</scope>
</reference>